<dbReference type="EMBL" id="REGN01014294">
    <property type="protein sequence ID" value="RMZ92808.1"/>
    <property type="molecule type" value="Genomic_DNA"/>
</dbReference>
<keyword evidence="2" id="KW-1185">Reference proteome</keyword>
<sequence>CEYRLFQEFPVLTNCPRISACRSAMKNQSDTDLKFKINNLKFKNFFLPNYEIFFRENRFLVKALGLRSSIAIKFWSLSESWDSTYSIWASFPSPISLNSIVVQLSQVITISCSYFLQSAGLKTTSRTKMSSLRSSKMDGCISNGCTFKEFRIIIKEN</sequence>
<accession>A0A3M7P0W6</accession>
<organism evidence="1 2">
    <name type="scientific">Brachionus plicatilis</name>
    <name type="common">Marine rotifer</name>
    <name type="synonym">Brachionus muelleri</name>
    <dbReference type="NCBI Taxonomy" id="10195"/>
    <lineage>
        <taxon>Eukaryota</taxon>
        <taxon>Metazoa</taxon>
        <taxon>Spiralia</taxon>
        <taxon>Gnathifera</taxon>
        <taxon>Rotifera</taxon>
        <taxon>Eurotatoria</taxon>
        <taxon>Monogononta</taxon>
        <taxon>Pseudotrocha</taxon>
        <taxon>Ploima</taxon>
        <taxon>Brachionidae</taxon>
        <taxon>Brachionus</taxon>
    </lineage>
</organism>
<gene>
    <name evidence="1" type="ORF">BpHYR1_015940</name>
</gene>
<evidence type="ECO:0000313" key="1">
    <source>
        <dbReference type="EMBL" id="RMZ92808.1"/>
    </source>
</evidence>
<comment type="caution">
    <text evidence="1">The sequence shown here is derived from an EMBL/GenBank/DDBJ whole genome shotgun (WGS) entry which is preliminary data.</text>
</comment>
<protein>
    <submittedName>
        <fullName evidence="1">Uncharacterized protein</fullName>
    </submittedName>
</protein>
<feature type="non-terminal residue" evidence="1">
    <location>
        <position position="1"/>
    </location>
</feature>
<dbReference type="AlphaFoldDB" id="A0A3M7P0W6"/>
<reference evidence="1 2" key="1">
    <citation type="journal article" date="2018" name="Sci. Rep.">
        <title>Genomic signatures of local adaptation to the degree of environmental predictability in rotifers.</title>
        <authorList>
            <person name="Franch-Gras L."/>
            <person name="Hahn C."/>
            <person name="Garcia-Roger E.M."/>
            <person name="Carmona M.J."/>
            <person name="Serra M."/>
            <person name="Gomez A."/>
        </authorList>
    </citation>
    <scope>NUCLEOTIDE SEQUENCE [LARGE SCALE GENOMIC DNA]</scope>
    <source>
        <strain evidence="1">HYR1</strain>
    </source>
</reference>
<dbReference type="Proteomes" id="UP000276133">
    <property type="component" value="Unassembled WGS sequence"/>
</dbReference>
<name>A0A3M7P0W6_BRAPC</name>
<evidence type="ECO:0000313" key="2">
    <source>
        <dbReference type="Proteomes" id="UP000276133"/>
    </source>
</evidence>
<proteinExistence type="predicted"/>